<dbReference type="FunFam" id="1.20.1270.10:FF:000002">
    <property type="entry name" value="Heat shock 70 kDa protein 4"/>
    <property type="match status" value="1"/>
</dbReference>
<comment type="caution">
    <text evidence="10">The sequence shown here is derived from an EMBL/GenBank/DDBJ whole genome shotgun (WGS) entry which is preliminary data.</text>
</comment>
<dbReference type="GO" id="GO:0030968">
    <property type="term" value="P:endoplasmic reticulum unfolded protein response"/>
    <property type="evidence" value="ECO:0007669"/>
    <property type="project" value="TreeGrafter"/>
</dbReference>
<keyword evidence="3" id="KW-0732">Signal</keyword>
<feature type="compositionally biased region" description="Basic residues" evidence="8">
    <location>
        <begin position="966"/>
        <end position="983"/>
    </location>
</feature>
<accession>A0A9P8UCX1</accession>
<dbReference type="Gene3D" id="3.30.30.30">
    <property type="match status" value="1"/>
</dbReference>
<evidence type="ECO:0000256" key="4">
    <source>
        <dbReference type="ARBA" id="ARBA00022741"/>
    </source>
</evidence>
<dbReference type="GeneID" id="70137025"/>
<evidence type="ECO:0000256" key="6">
    <source>
        <dbReference type="ARBA" id="ARBA00022840"/>
    </source>
</evidence>
<evidence type="ECO:0000256" key="9">
    <source>
        <dbReference type="SAM" id="Phobius"/>
    </source>
</evidence>
<dbReference type="Proteomes" id="UP000758603">
    <property type="component" value="Unassembled WGS sequence"/>
</dbReference>
<feature type="transmembrane region" description="Helical" evidence="9">
    <location>
        <begin position="38"/>
        <end position="60"/>
    </location>
</feature>
<dbReference type="GO" id="GO:0140662">
    <property type="term" value="F:ATP-dependent protein folding chaperone"/>
    <property type="evidence" value="ECO:0007669"/>
    <property type="project" value="InterPro"/>
</dbReference>
<evidence type="ECO:0000313" key="11">
    <source>
        <dbReference type="Proteomes" id="UP000758603"/>
    </source>
</evidence>
<dbReference type="CDD" id="cd10230">
    <property type="entry name" value="ASKHA_NBD_HSP70_HYOU1"/>
    <property type="match status" value="1"/>
</dbReference>
<dbReference type="PANTHER" id="PTHR45639:SF3">
    <property type="entry name" value="HYPOXIA UP-REGULATED PROTEIN 1"/>
    <property type="match status" value="1"/>
</dbReference>
<dbReference type="GO" id="GO:0005524">
    <property type="term" value="F:ATP binding"/>
    <property type="evidence" value="ECO:0007669"/>
    <property type="project" value="UniProtKB-KW"/>
</dbReference>
<organism evidence="10 11">
    <name type="scientific">Truncatella angustata</name>
    <dbReference type="NCBI Taxonomy" id="152316"/>
    <lineage>
        <taxon>Eukaryota</taxon>
        <taxon>Fungi</taxon>
        <taxon>Dikarya</taxon>
        <taxon>Ascomycota</taxon>
        <taxon>Pezizomycotina</taxon>
        <taxon>Sordariomycetes</taxon>
        <taxon>Xylariomycetidae</taxon>
        <taxon>Amphisphaeriales</taxon>
        <taxon>Sporocadaceae</taxon>
        <taxon>Truncatella</taxon>
    </lineage>
</organism>
<dbReference type="GO" id="GO:0034663">
    <property type="term" value="C:endoplasmic reticulum chaperone complex"/>
    <property type="evidence" value="ECO:0007669"/>
    <property type="project" value="TreeGrafter"/>
</dbReference>
<dbReference type="EMBL" id="JAGPXC010000009">
    <property type="protein sequence ID" value="KAH6646775.1"/>
    <property type="molecule type" value="Genomic_DNA"/>
</dbReference>
<feature type="compositionally biased region" description="Basic and acidic residues" evidence="8">
    <location>
        <begin position="1019"/>
        <end position="1044"/>
    </location>
</feature>
<dbReference type="Gene3D" id="3.90.640.10">
    <property type="entry name" value="Actin, Chain A, domain 4"/>
    <property type="match status" value="1"/>
</dbReference>
<feature type="region of interest" description="Disordered" evidence="8">
    <location>
        <begin position="621"/>
        <end position="671"/>
    </location>
</feature>
<evidence type="ECO:0000256" key="1">
    <source>
        <dbReference type="ARBA" id="ARBA00004319"/>
    </source>
</evidence>
<keyword evidence="7" id="KW-0143">Chaperone</keyword>
<proteinExistence type="inferred from homology"/>
<keyword evidence="4" id="KW-0547">Nucleotide-binding</keyword>
<evidence type="ECO:0000313" key="10">
    <source>
        <dbReference type="EMBL" id="KAH6646775.1"/>
    </source>
</evidence>
<keyword evidence="11" id="KW-1185">Reference proteome</keyword>
<dbReference type="InterPro" id="IPR013126">
    <property type="entry name" value="Hsp_70_fam"/>
</dbReference>
<dbReference type="Gene3D" id="3.30.420.40">
    <property type="match status" value="2"/>
</dbReference>
<dbReference type="PRINTS" id="PR00301">
    <property type="entry name" value="HEATSHOCK70"/>
</dbReference>
<comment type="similarity">
    <text evidence="2">Belongs to the heat shock protein 70 family.</text>
</comment>
<dbReference type="GO" id="GO:0005788">
    <property type="term" value="C:endoplasmic reticulum lumen"/>
    <property type="evidence" value="ECO:0007669"/>
    <property type="project" value="UniProtKB-SubCell"/>
</dbReference>
<name>A0A9P8UCX1_9PEZI</name>
<evidence type="ECO:0000256" key="8">
    <source>
        <dbReference type="SAM" id="MobiDB-lite"/>
    </source>
</evidence>
<feature type="compositionally biased region" description="Basic and acidic residues" evidence="8">
    <location>
        <begin position="993"/>
        <end position="1002"/>
    </location>
</feature>
<dbReference type="FunFam" id="3.90.640.10:FF:000039">
    <property type="entry name" value="Hsp70 family chaperone Lhs1/Orp150"/>
    <property type="match status" value="1"/>
</dbReference>
<keyword evidence="6" id="KW-0067">ATP-binding</keyword>
<dbReference type="InterPro" id="IPR043129">
    <property type="entry name" value="ATPase_NBD"/>
</dbReference>
<evidence type="ECO:0000256" key="3">
    <source>
        <dbReference type="ARBA" id="ARBA00022729"/>
    </source>
</evidence>
<keyword evidence="5" id="KW-0256">Endoplasmic reticulum</keyword>
<dbReference type="Pfam" id="PF00012">
    <property type="entry name" value="HSP70"/>
    <property type="match status" value="1"/>
</dbReference>
<comment type="subcellular location">
    <subcellularLocation>
        <location evidence="1">Endoplasmic reticulum lumen</location>
    </subcellularLocation>
</comment>
<reference evidence="10" key="1">
    <citation type="journal article" date="2021" name="Nat. Commun.">
        <title>Genetic determinants of endophytism in the Arabidopsis root mycobiome.</title>
        <authorList>
            <person name="Mesny F."/>
            <person name="Miyauchi S."/>
            <person name="Thiergart T."/>
            <person name="Pickel B."/>
            <person name="Atanasova L."/>
            <person name="Karlsson M."/>
            <person name="Huettel B."/>
            <person name="Barry K.W."/>
            <person name="Haridas S."/>
            <person name="Chen C."/>
            <person name="Bauer D."/>
            <person name="Andreopoulos W."/>
            <person name="Pangilinan J."/>
            <person name="LaButti K."/>
            <person name="Riley R."/>
            <person name="Lipzen A."/>
            <person name="Clum A."/>
            <person name="Drula E."/>
            <person name="Henrissat B."/>
            <person name="Kohler A."/>
            <person name="Grigoriev I.V."/>
            <person name="Martin F.M."/>
            <person name="Hacquard S."/>
        </authorList>
    </citation>
    <scope>NUCLEOTIDE SEQUENCE</scope>
    <source>
        <strain evidence="10">MPI-SDFR-AT-0073</strain>
    </source>
</reference>
<dbReference type="OrthoDB" id="10262720at2759"/>
<keyword evidence="9" id="KW-0812">Transmembrane</keyword>
<keyword evidence="9" id="KW-0472">Membrane</keyword>
<gene>
    <name evidence="10" type="ORF">BKA67DRAFT_663167</name>
</gene>
<evidence type="ECO:0000256" key="7">
    <source>
        <dbReference type="ARBA" id="ARBA00023186"/>
    </source>
</evidence>
<sequence>MPGPLFIQEKTPTSYSGRTGEHRQPTHITMVRFFSPRWVVACVVLLFSTNAFAVSAVLGVDLGTEYIKAALVKPGIPLEIVLTKDSRRKETSAVTFKPDASGPKAGSYPERLYGSDAMAISGRFPSDTYANLKTLLGLPADDAAVKEYLTRHPALQLEATKLRNTAAFKSKAFTDDVDAWLVEELLAMQLQSVQRNAEAMAGSDVRSIVVTVPPFYTIEEKRAVQTAAELVGLNVLSLISDGLAVGLNYATSRQFPVVTEGGKPEYHMVFDMGAGSSSATVLKFQGRAVKDVGKFNKTIQEVQVLGSGWDRTLGGDSLNYLIVDDMISKFVQTPAAQKASVATESVQGHGRAMAKLLKDAEKVRHVLSANQETATSFEGLYDDVNFKYKLTRADFEALAEDHATRVGVAVQKALDVAELDITQLDSIILHGGASRTPFVQKALEKIAGSDKLRSNVNSDEAAVFGAGFRAAEISPSFRVKEIRISDGSSYPAGFKYTDVNGKTRQQRLWTERSLLGAAAKEVTLNNLEDFTAQFYQQVPSADGVVDRETKVLTTKNLTASVAQLKVNHNCADSDIHFKLNLRLGGEDGEVNVVKATVECEADEADKEGSVMDGVKNLFGFGKKDQQPLGESSDSTESTESTESASTTAFTDTATTSSVETSTTASGDSSTASSAEAAESSVSATKKQLVVIPVQFTLEKSGVPQIPKGELTKSKDRIKAFENSDKGRRAREEALNQLEGFTYKIRELLDAESFIAASTEDERASLEQKASAVSDWLYEDGSDAPRDELKARLKELKDIVTPIEKRIKENSERPELVKSLRGALDQTASFVDSIKQKIAEAEAFSATASSSTATEASGTITATPSASSADFDGLEDDDFTSSTTTATALEDRGPVPPLYTLNDLKEITEMSESTLKWLEEKLAEQAKLAENIDPVILVKDIMEKTKKLEKAGMDLAMKAVNNFDSKGKKKSSSKKSTKTKKKAITKTDSSAPKHTVDLKDNEYIKFGGDGQQPSAEEIEEMIKKLTKEHEGKQASKDEVPTRDEL</sequence>
<evidence type="ECO:0000256" key="2">
    <source>
        <dbReference type="ARBA" id="ARBA00007381"/>
    </source>
</evidence>
<dbReference type="InterPro" id="IPR029048">
    <property type="entry name" value="HSP70_C_sf"/>
</dbReference>
<dbReference type="AlphaFoldDB" id="A0A9P8UCX1"/>
<protein>
    <submittedName>
        <fullName evidence="10">Hsp70 protein-domain-containing protein</fullName>
    </submittedName>
</protein>
<feature type="compositionally biased region" description="Low complexity" evidence="8">
    <location>
        <begin position="844"/>
        <end position="862"/>
    </location>
</feature>
<dbReference type="PANTHER" id="PTHR45639">
    <property type="entry name" value="HSC70CB, ISOFORM G-RELATED"/>
    <property type="match status" value="1"/>
</dbReference>
<feature type="region of interest" description="Disordered" evidence="8">
    <location>
        <begin position="844"/>
        <end position="896"/>
    </location>
</feature>
<dbReference type="SUPFAM" id="SSF100934">
    <property type="entry name" value="Heat shock protein 70kD (HSP70), C-terminal subdomain"/>
    <property type="match status" value="1"/>
</dbReference>
<keyword evidence="9" id="KW-1133">Transmembrane helix</keyword>
<evidence type="ECO:0000256" key="5">
    <source>
        <dbReference type="ARBA" id="ARBA00022824"/>
    </source>
</evidence>
<dbReference type="RefSeq" id="XP_045953289.1">
    <property type="nucleotide sequence ID" value="XM_046108134.1"/>
</dbReference>
<feature type="compositionally biased region" description="Low complexity" evidence="8">
    <location>
        <begin position="630"/>
        <end position="671"/>
    </location>
</feature>
<feature type="region of interest" description="Disordered" evidence="8">
    <location>
        <begin position="963"/>
        <end position="1044"/>
    </location>
</feature>
<dbReference type="Gene3D" id="1.20.1270.10">
    <property type="match status" value="1"/>
</dbReference>
<dbReference type="FunFam" id="3.30.30.30:FF:000004">
    <property type="entry name" value="hypoxia up-regulated protein 1"/>
    <property type="match status" value="1"/>
</dbReference>
<dbReference type="SUPFAM" id="SSF53067">
    <property type="entry name" value="Actin-like ATPase domain"/>
    <property type="match status" value="2"/>
</dbReference>